<name>A0AAX6MMM6_9PEZI</name>
<dbReference type="SUPFAM" id="SSF56801">
    <property type="entry name" value="Acetyl-CoA synthetase-like"/>
    <property type="match status" value="1"/>
</dbReference>
<keyword evidence="6" id="KW-1185">Reference proteome</keyword>
<dbReference type="Pfam" id="PF07993">
    <property type="entry name" value="NAD_binding_4"/>
    <property type="match status" value="1"/>
</dbReference>
<organism evidence="5 6">
    <name type="scientific">Daldinia eschscholtzii</name>
    <dbReference type="NCBI Taxonomy" id="292717"/>
    <lineage>
        <taxon>Eukaryota</taxon>
        <taxon>Fungi</taxon>
        <taxon>Dikarya</taxon>
        <taxon>Ascomycota</taxon>
        <taxon>Pezizomycotina</taxon>
        <taxon>Sordariomycetes</taxon>
        <taxon>Xylariomycetidae</taxon>
        <taxon>Xylariales</taxon>
        <taxon>Hypoxylaceae</taxon>
        <taxon>Daldinia</taxon>
    </lineage>
</organism>
<dbReference type="InterPro" id="IPR006162">
    <property type="entry name" value="Ppantetheine_attach_site"/>
</dbReference>
<comment type="caution">
    <text evidence="5">The sequence shown here is derived from an EMBL/GenBank/DDBJ whole genome shotgun (WGS) entry which is preliminary data.</text>
</comment>
<dbReference type="Gene3D" id="3.40.50.720">
    <property type="entry name" value="NAD(P)-binding Rossmann-like Domain"/>
    <property type="match status" value="1"/>
</dbReference>
<dbReference type="PROSITE" id="PS00012">
    <property type="entry name" value="PHOSPHOPANTETHEINE"/>
    <property type="match status" value="1"/>
</dbReference>
<dbReference type="InterPro" id="IPR051414">
    <property type="entry name" value="Adenylate-forming_Reductase"/>
</dbReference>
<keyword evidence="2" id="KW-0597">Phosphoprotein</keyword>
<dbReference type="Pfam" id="PF00501">
    <property type="entry name" value="AMP-binding"/>
    <property type="match status" value="1"/>
</dbReference>
<dbReference type="PROSITE" id="PS50075">
    <property type="entry name" value="CARRIER"/>
    <property type="match status" value="1"/>
</dbReference>
<dbReference type="InterPro" id="IPR036291">
    <property type="entry name" value="NAD(P)-bd_dom_sf"/>
</dbReference>
<dbReference type="PROSITE" id="PS00455">
    <property type="entry name" value="AMP_BINDING"/>
    <property type="match status" value="1"/>
</dbReference>
<keyword evidence="3" id="KW-0472">Membrane</keyword>
<dbReference type="Pfam" id="PF23562">
    <property type="entry name" value="AMP-binding_C_3"/>
    <property type="match status" value="1"/>
</dbReference>
<evidence type="ECO:0000256" key="3">
    <source>
        <dbReference type="SAM" id="Phobius"/>
    </source>
</evidence>
<evidence type="ECO:0000259" key="4">
    <source>
        <dbReference type="PROSITE" id="PS50075"/>
    </source>
</evidence>
<sequence length="1068" mass="119134">MVAKDTNGSNKRDHHREYRLVPNIIDDIAKSDPEREAFLVPRSDNPKDGWKSITFKEYANAVNRIAHRIIEACGTPSPGSFPTIAYVGPNDARYVVLLVGAVKAGYKAMFISPRNSLEGQLSLFDKTDCQILAFAKPLRGLVRPWLEKREMKAIEVGPVEAWFPEQEVEPFPYEKTFEQAEWDPLVVLHTSGSTGIPKPVVIRLGLIAINDSYHDLPTFGDGYEPWLRGFSKASRKTFVPMPLFHAAGMYLFIYGVLYFDTPIALGISGRPLTIDLVIESLDNLDVEGAVLPPAMLEEMSQNDEHIRSLKKLNVVGFGGGNLNKEAGDRLVKKGLKLVNVIGATEYTILHMYFQPNPKLWQWFIFNSEMIGADWRKVEGSEDIYQLVIVRKDKHPGFQGVFYTFPELDEFDTKDMYKPHPTLPHHWIYCGRSDNIIVFSNGEKLNPVTIEETVVDHPGIKGALVVGSDHFQAGLLLESVVYPKDHQEAEKLLDSVWPYVAKANEETVAHGRIARQLIIFASPDKPFHRAGKGTVQRASTLKLYKEEIDKLYEDADKAFQEAAPTVDVSSESALAESIKDIFRTRLEAKGELELDTDFFSAGIDSLQVINASRLLHGGLEASGFHVEAEKVSARFIYGNPTPRRLARYIYSIVKGGDNEIVERNQDHELEAMKLLWKKYTDNLPTKREGRPDPEDENQTVLLTGSTGMLGSYMLDLLVKTPAVKKVICLNRAEDGGIHRQGQAARDRGLSADFSSKAEFYHADISRPGFGLAPEVYDRLLKEADRFIHNAWPVNFNIPVESFEPHIRGVRNIADFATNSSKRVAVVFISSIGTADHWDSRKGTIPEQRLEDLALAGGGYGRSKMVGSLILDDVAKAGDFPAAIIRVGQIAGPEADAGCWNKHEWFPSIIASSLYLGALPGHLGIMDRVDWTPAESIASLVLEVAGVSQKVAAQDITGYYHGVNPSATSWADLALAVQEFYGKDRISELISFKDWINRLEQSQASGTQDLDKNPGIKLIDSYRGMAEAHEAGQRPFVFDMKHTIERSSTMKSAKPIAPELMKHWCKQWGF</sequence>
<dbReference type="PANTHER" id="PTHR43439">
    <property type="entry name" value="PHENYLACETATE-COENZYME A LIGASE"/>
    <property type="match status" value="1"/>
</dbReference>
<dbReference type="InterPro" id="IPR013120">
    <property type="entry name" value="FAR_NAD-bd"/>
</dbReference>
<proteinExistence type="predicted"/>
<evidence type="ECO:0000313" key="6">
    <source>
        <dbReference type="Proteomes" id="UP001369815"/>
    </source>
</evidence>
<dbReference type="Proteomes" id="UP001369815">
    <property type="component" value="Unassembled WGS sequence"/>
</dbReference>
<protein>
    <recommendedName>
        <fullName evidence="4">Carrier domain-containing protein</fullName>
    </recommendedName>
</protein>
<dbReference type="InterPro" id="IPR036736">
    <property type="entry name" value="ACP-like_sf"/>
</dbReference>
<dbReference type="SUPFAM" id="SSF51735">
    <property type="entry name" value="NAD(P)-binding Rossmann-fold domains"/>
    <property type="match status" value="1"/>
</dbReference>
<accession>A0AAX6MMM6</accession>
<evidence type="ECO:0000256" key="2">
    <source>
        <dbReference type="ARBA" id="ARBA00022553"/>
    </source>
</evidence>
<keyword evidence="3" id="KW-0812">Transmembrane</keyword>
<dbReference type="Gene3D" id="3.40.50.12780">
    <property type="entry name" value="N-terminal domain of ligase-like"/>
    <property type="match status" value="1"/>
</dbReference>
<evidence type="ECO:0000313" key="5">
    <source>
        <dbReference type="EMBL" id="KAK6953736.1"/>
    </source>
</evidence>
<evidence type="ECO:0000256" key="1">
    <source>
        <dbReference type="ARBA" id="ARBA00022450"/>
    </source>
</evidence>
<reference evidence="5 6" key="1">
    <citation type="journal article" date="2024" name="Front Chem Biol">
        <title>Unveiling the potential of Daldinia eschscholtzii MFLUCC 19-0629 through bioactivity and bioinformatics studies for enhanced sustainable agriculture production.</title>
        <authorList>
            <person name="Brooks S."/>
            <person name="Weaver J.A."/>
            <person name="Klomchit A."/>
            <person name="Alharthi S.A."/>
            <person name="Onlamun T."/>
            <person name="Nurani R."/>
            <person name="Vong T.K."/>
            <person name="Alberti F."/>
            <person name="Greco C."/>
        </authorList>
    </citation>
    <scope>NUCLEOTIDE SEQUENCE [LARGE SCALE GENOMIC DNA]</scope>
    <source>
        <strain evidence="5">MFLUCC 19-0629</strain>
    </source>
</reference>
<dbReference type="InterPro" id="IPR020845">
    <property type="entry name" value="AMP-binding_CS"/>
</dbReference>
<dbReference type="SUPFAM" id="SSF47336">
    <property type="entry name" value="ACP-like"/>
    <property type="match status" value="1"/>
</dbReference>
<dbReference type="InterPro" id="IPR042099">
    <property type="entry name" value="ANL_N_sf"/>
</dbReference>
<dbReference type="Pfam" id="PF00550">
    <property type="entry name" value="PP-binding"/>
    <property type="match status" value="1"/>
</dbReference>
<keyword evidence="3" id="KW-1133">Transmembrane helix</keyword>
<gene>
    <name evidence="5" type="ORF">Daesc_003698</name>
</gene>
<dbReference type="Gene3D" id="1.10.1200.10">
    <property type="entry name" value="ACP-like"/>
    <property type="match status" value="1"/>
</dbReference>
<keyword evidence="1" id="KW-0596">Phosphopantetheine</keyword>
<feature type="domain" description="Carrier" evidence="4">
    <location>
        <begin position="568"/>
        <end position="652"/>
    </location>
</feature>
<feature type="transmembrane region" description="Helical" evidence="3">
    <location>
        <begin position="238"/>
        <end position="259"/>
    </location>
</feature>
<dbReference type="AlphaFoldDB" id="A0AAX6MMM6"/>
<dbReference type="InterPro" id="IPR009081">
    <property type="entry name" value="PP-bd_ACP"/>
</dbReference>
<dbReference type="InterPro" id="IPR000873">
    <property type="entry name" value="AMP-dep_synth/lig_dom"/>
</dbReference>
<dbReference type="EMBL" id="JBANMG010000004">
    <property type="protein sequence ID" value="KAK6953736.1"/>
    <property type="molecule type" value="Genomic_DNA"/>
</dbReference>
<dbReference type="PANTHER" id="PTHR43439:SF2">
    <property type="entry name" value="ENZYME, PUTATIVE (JCVI)-RELATED"/>
    <property type="match status" value="1"/>
</dbReference>